<evidence type="ECO:0000313" key="3">
    <source>
        <dbReference type="Proteomes" id="UP000249363"/>
    </source>
</evidence>
<sequence length="275" mass="31236">MADLMDPPCVPITDKESRTFPAFPLLPTEIRLRIWAQSLLPRVLELHFPQAHHADQSSIDADHHSMQRPPAFQSRSYNPAALSVNMEARTVALTVYTVALPLTPEKHHGLALDGRRVLYISPDRDIVVLLGYVPATKVSRLLSWFREQIRVRVHGLGGNSLLTGLCSIGVSAAQFTNNQGAQLLRIIGRDLFHDVDYFILVIGSGPGYGTKQAPPDWWDGGKCLLREWSQYERDEDDQYREFQMGVGRQFRDRDGWMVVGRNHMRIASIYFENGW</sequence>
<dbReference type="Pfam" id="PF20150">
    <property type="entry name" value="2EXR"/>
    <property type="match status" value="1"/>
</dbReference>
<gene>
    <name evidence="2" type="ORF">BHQ10_010093</name>
</gene>
<dbReference type="InterPro" id="IPR045518">
    <property type="entry name" value="2EXR"/>
</dbReference>
<organism evidence="2 3">
    <name type="scientific">Talaromyces amestolkiae</name>
    <dbReference type="NCBI Taxonomy" id="1196081"/>
    <lineage>
        <taxon>Eukaryota</taxon>
        <taxon>Fungi</taxon>
        <taxon>Dikarya</taxon>
        <taxon>Ascomycota</taxon>
        <taxon>Pezizomycotina</taxon>
        <taxon>Eurotiomycetes</taxon>
        <taxon>Eurotiomycetidae</taxon>
        <taxon>Eurotiales</taxon>
        <taxon>Trichocomaceae</taxon>
        <taxon>Talaromyces</taxon>
        <taxon>Talaromyces sect. Talaromyces</taxon>
    </lineage>
</organism>
<dbReference type="OrthoDB" id="3473305at2759"/>
<dbReference type="GeneID" id="63799307"/>
<protein>
    <recommendedName>
        <fullName evidence="1">2EXR domain-containing protein</fullName>
    </recommendedName>
</protein>
<keyword evidence="3" id="KW-1185">Reference proteome</keyword>
<feature type="domain" description="2EXR" evidence="1">
    <location>
        <begin position="20"/>
        <end position="127"/>
    </location>
</feature>
<evidence type="ECO:0000259" key="1">
    <source>
        <dbReference type="Pfam" id="PF20150"/>
    </source>
</evidence>
<dbReference type="EMBL" id="MIKG01000029">
    <property type="protein sequence ID" value="RAO74081.1"/>
    <property type="molecule type" value="Genomic_DNA"/>
</dbReference>
<reference evidence="2 3" key="1">
    <citation type="journal article" date="2017" name="Biotechnol. Biofuels">
        <title>Differential beta-glucosidase expression as a function of carbon source availability in Talaromyces amestolkiae: a genomic and proteomic approach.</title>
        <authorList>
            <person name="de Eugenio L.I."/>
            <person name="Mendez-Liter J.A."/>
            <person name="Nieto-Dominguez M."/>
            <person name="Alonso L."/>
            <person name="Gil-Munoz J."/>
            <person name="Barriuso J."/>
            <person name="Prieto A."/>
            <person name="Martinez M.J."/>
        </authorList>
    </citation>
    <scope>NUCLEOTIDE SEQUENCE [LARGE SCALE GENOMIC DNA]</scope>
    <source>
        <strain evidence="2 3">CIB</strain>
    </source>
</reference>
<dbReference type="RefSeq" id="XP_040738595.1">
    <property type="nucleotide sequence ID" value="XM_040872685.1"/>
</dbReference>
<dbReference type="AlphaFoldDB" id="A0A364LED9"/>
<evidence type="ECO:0000313" key="2">
    <source>
        <dbReference type="EMBL" id="RAO74081.1"/>
    </source>
</evidence>
<dbReference type="Proteomes" id="UP000249363">
    <property type="component" value="Unassembled WGS sequence"/>
</dbReference>
<proteinExistence type="predicted"/>
<comment type="caution">
    <text evidence="2">The sequence shown here is derived from an EMBL/GenBank/DDBJ whole genome shotgun (WGS) entry which is preliminary data.</text>
</comment>
<name>A0A364LED9_TALAM</name>
<dbReference type="PANTHER" id="PTHR35910">
    <property type="entry name" value="2EXR DOMAIN-CONTAINING PROTEIN"/>
    <property type="match status" value="1"/>
</dbReference>
<dbReference type="PANTHER" id="PTHR35910:SF1">
    <property type="entry name" value="2EXR DOMAIN-CONTAINING PROTEIN"/>
    <property type="match status" value="1"/>
</dbReference>
<accession>A0A364LED9</accession>